<dbReference type="SUPFAM" id="SSF48452">
    <property type="entry name" value="TPR-like"/>
    <property type="match status" value="1"/>
</dbReference>
<dbReference type="PANTHER" id="PTHR32089">
    <property type="entry name" value="METHYL-ACCEPTING CHEMOTAXIS PROTEIN MCPB"/>
    <property type="match status" value="1"/>
</dbReference>
<dbReference type="PROSITE" id="PS50885">
    <property type="entry name" value="HAMP"/>
    <property type="match status" value="1"/>
</dbReference>
<reference evidence="5" key="1">
    <citation type="journal article" date="2019" name="PLoS Negl. Trop. Dis.">
        <title>Revisiting the worldwide diversity of Leptospira species in the environment.</title>
        <authorList>
            <person name="Vincent A.T."/>
            <person name="Schiettekatte O."/>
            <person name="Bourhy P."/>
            <person name="Veyrier F.J."/>
            <person name="Picardeau M."/>
        </authorList>
    </citation>
    <scope>NUCLEOTIDE SEQUENCE [LARGE SCALE GENOMIC DNA]</scope>
    <source>
        <strain evidence="5">201800287</strain>
    </source>
</reference>
<keyword evidence="1" id="KW-0802">TPR repeat</keyword>
<dbReference type="OrthoDB" id="340941at2"/>
<keyword evidence="3" id="KW-0472">Membrane</keyword>
<evidence type="ECO:0000256" key="3">
    <source>
        <dbReference type="SAM" id="Phobius"/>
    </source>
</evidence>
<dbReference type="AlphaFoldDB" id="A0A4R9I6C2"/>
<keyword evidence="2" id="KW-0175">Coiled coil</keyword>
<dbReference type="GO" id="GO:0007165">
    <property type="term" value="P:signal transduction"/>
    <property type="evidence" value="ECO:0007669"/>
    <property type="project" value="InterPro"/>
</dbReference>
<feature type="transmembrane region" description="Helical" evidence="3">
    <location>
        <begin position="15"/>
        <end position="37"/>
    </location>
</feature>
<keyword evidence="6" id="KW-1185">Reference proteome</keyword>
<dbReference type="SMART" id="SM00304">
    <property type="entry name" value="HAMP"/>
    <property type="match status" value="1"/>
</dbReference>
<dbReference type="Proteomes" id="UP000298009">
    <property type="component" value="Unassembled WGS sequence"/>
</dbReference>
<evidence type="ECO:0000256" key="2">
    <source>
        <dbReference type="SAM" id="Coils"/>
    </source>
</evidence>
<dbReference type="Gene3D" id="3.60.40.10">
    <property type="entry name" value="PPM-type phosphatase domain"/>
    <property type="match status" value="1"/>
</dbReference>
<feature type="transmembrane region" description="Helical" evidence="3">
    <location>
        <begin position="183"/>
        <end position="201"/>
    </location>
</feature>
<feature type="transmembrane region" description="Helical" evidence="3">
    <location>
        <begin position="107"/>
        <end position="126"/>
    </location>
</feature>
<name>A0A4R9I6C2_9LEPT</name>
<protein>
    <submittedName>
        <fullName evidence="5">Tetratricopeptide repeat protein</fullName>
    </submittedName>
</protein>
<dbReference type="EMBL" id="RQFK01000026">
    <property type="protein sequence ID" value="TGK81661.1"/>
    <property type="molecule type" value="Genomic_DNA"/>
</dbReference>
<dbReference type="Pfam" id="PF07228">
    <property type="entry name" value="SpoIIE"/>
    <property type="match status" value="1"/>
</dbReference>
<dbReference type="Gene3D" id="6.10.340.10">
    <property type="match status" value="1"/>
</dbReference>
<evidence type="ECO:0000313" key="6">
    <source>
        <dbReference type="Proteomes" id="UP000298009"/>
    </source>
</evidence>
<evidence type="ECO:0000313" key="5">
    <source>
        <dbReference type="EMBL" id="TGK81661.1"/>
    </source>
</evidence>
<feature type="transmembrane region" description="Helical" evidence="3">
    <location>
        <begin position="49"/>
        <end position="68"/>
    </location>
</feature>
<dbReference type="Pfam" id="PF00672">
    <property type="entry name" value="HAMP"/>
    <property type="match status" value="1"/>
</dbReference>
<proteinExistence type="predicted"/>
<dbReference type="InterPro" id="IPR001932">
    <property type="entry name" value="PPM-type_phosphatase-like_dom"/>
</dbReference>
<dbReference type="GO" id="GO:0016020">
    <property type="term" value="C:membrane"/>
    <property type="evidence" value="ECO:0007669"/>
    <property type="project" value="InterPro"/>
</dbReference>
<dbReference type="SUPFAM" id="SSF158472">
    <property type="entry name" value="HAMP domain-like"/>
    <property type="match status" value="1"/>
</dbReference>
<feature type="transmembrane region" description="Helical" evidence="3">
    <location>
        <begin position="248"/>
        <end position="267"/>
    </location>
</feature>
<dbReference type="SMART" id="SM00331">
    <property type="entry name" value="PP2C_SIG"/>
    <property type="match status" value="1"/>
</dbReference>
<feature type="coiled-coil region" evidence="2">
    <location>
        <begin position="581"/>
        <end position="622"/>
    </location>
</feature>
<feature type="repeat" description="TPR" evidence="1">
    <location>
        <begin position="991"/>
        <end position="1024"/>
    </location>
</feature>
<dbReference type="RefSeq" id="WP_135601531.1">
    <property type="nucleotide sequence ID" value="NZ_RQFK01000026.1"/>
</dbReference>
<dbReference type="InterPro" id="IPR036457">
    <property type="entry name" value="PPM-type-like_dom_sf"/>
</dbReference>
<dbReference type="SMART" id="SM00028">
    <property type="entry name" value="TPR"/>
    <property type="match status" value="2"/>
</dbReference>
<keyword evidence="3" id="KW-1133">Transmembrane helix</keyword>
<keyword evidence="3" id="KW-0812">Transmembrane</keyword>
<dbReference type="InterPro" id="IPR011990">
    <property type="entry name" value="TPR-like_helical_dom_sf"/>
</dbReference>
<evidence type="ECO:0000259" key="4">
    <source>
        <dbReference type="PROSITE" id="PS50885"/>
    </source>
</evidence>
<dbReference type="InterPro" id="IPR019734">
    <property type="entry name" value="TPR_rpt"/>
</dbReference>
<dbReference type="Pfam" id="PF13432">
    <property type="entry name" value="TPR_16"/>
    <property type="match status" value="1"/>
</dbReference>
<dbReference type="Gene3D" id="1.25.40.10">
    <property type="entry name" value="Tetratricopeptide repeat domain"/>
    <property type="match status" value="1"/>
</dbReference>
<dbReference type="InterPro" id="IPR003660">
    <property type="entry name" value="HAMP_dom"/>
</dbReference>
<dbReference type="PROSITE" id="PS50005">
    <property type="entry name" value="TPR"/>
    <property type="match status" value="1"/>
</dbReference>
<accession>A0A4R9I6C2</accession>
<dbReference type="PANTHER" id="PTHR32089:SF114">
    <property type="entry name" value="METHYL-ACCEPTING CHEMOTAXIS PROTEIN MCPB"/>
    <property type="match status" value="1"/>
</dbReference>
<feature type="domain" description="HAMP" evidence="4">
    <location>
        <begin position="537"/>
        <end position="589"/>
    </location>
</feature>
<dbReference type="CDD" id="cd06225">
    <property type="entry name" value="HAMP"/>
    <property type="match status" value="1"/>
</dbReference>
<gene>
    <name evidence="5" type="ORF">EHQ24_10165</name>
</gene>
<dbReference type="SUPFAM" id="SSF81606">
    <property type="entry name" value="PP2C-like"/>
    <property type="match status" value="1"/>
</dbReference>
<comment type="caution">
    <text evidence="5">The sequence shown here is derived from an EMBL/GenBank/DDBJ whole genome shotgun (WGS) entry which is preliminary data.</text>
</comment>
<evidence type="ECO:0000256" key="1">
    <source>
        <dbReference type="PROSITE-ProRule" id="PRU00339"/>
    </source>
</evidence>
<feature type="transmembrane region" description="Helical" evidence="3">
    <location>
        <begin position="213"/>
        <end position="236"/>
    </location>
</feature>
<organism evidence="5 6">
    <name type="scientific">Leptospira noumeaensis</name>
    <dbReference type="NCBI Taxonomy" id="2484964"/>
    <lineage>
        <taxon>Bacteria</taxon>
        <taxon>Pseudomonadati</taxon>
        <taxon>Spirochaetota</taxon>
        <taxon>Spirochaetia</taxon>
        <taxon>Leptospirales</taxon>
        <taxon>Leptospiraceae</taxon>
        <taxon>Leptospira</taxon>
    </lineage>
</organism>
<feature type="transmembrane region" description="Helical" evidence="3">
    <location>
        <begin position="517"/>
        <end position="535"/>
    </location>
</feature>
<sequence>MSESILSVDHILTNYYTFGSLIVTVLLAVLTTFFFLLKDRTVSTKHMALACLFLCLFQFGYLLGAFYYHPIASYHRWITGGFILFGITHFGQFFFRFPDNENPKAASIMLAILHAVAIVVVLWFLVTVSQGERKYHFTAHHWDFNSEGASRILSLFIAAYSFVNFLVLPGYRIFHLNKDKRGTLFIMLIAALIAAVVPNITNVMSRDGAMERSTYLTALVLLFTLTFFIITITFINNSSERTTFMVKIVGISFVTILLIMQAFSYLVDQEKETSYDSTAIQKALRVAEGGERSKDILFVIEYDLSNQNLKKAYLPSSVNMDLPLVQADLYNTALYDEVVTIGEADYRNSLKSSLAKTPYYFEGYKNAIIQFLEENPDSEGAELKAEVSKLIEKLNRRTFINTNKLGDILPEQFCEEGVKYVEKVKNVDSFRDAILKHVNDCKWDGKEISGRDLRVEMLKFFRYFKPDLTRHYRKDLDGVSHYIAYMTYDAKKKINREVGFNYRDYRAYMHKSAKLELIILAIVMFVLLIIFPLFFRSALVNPLYSLLAGVEKVNQGNLEVEVPIKVNDEIGYLAESFNGMVSSIRDARRELQDYAENLEEKVKERTKELQEKMDEIHRLKVQQDGDYFLTSLLAKPLFFNANKSDNIRCDFFVHQKKTFEFRNKTGDLGGDICITGNLKLGKPEDFRRYTMVMNGDAMGKSMQGAGGSLVMGVVMNSIMARSAGNKRILNRTPEEWLTDVYEEVNAVFKSFSGTMVISATVMLIDDETGKIWYFNAEHPYSILYRDGKASFIEDELKLRKLGLDSEYPFEVQTFQLLPGDQLILGSDGRDDIDLTPDEDVRTINEDETMVLRFVEEADGDIYEVEKLVKKSGDVTDDISMLSVVFKSEKSPISHSPEKEDLSNQSVDDFFDTPGDDWDEALTTSGAFEEGKVLYQNGEIERAITVMKKAFFGDASNQKLNKFLGLVSYKGKEYDIAAKVLTEFLKENEGSGEYWYYLAMSEKKLGNYESALKAAQEALKYDSENFQNLINLADVSRLLGNVDRAVTYVTRAQSIDPTNKNVLKLSKLLEKATSLN</sequence>
<feature type="transmembrane region" description="Helical" evidence="3">
    <location>
        <begin position="152"/>
        <end position="171"/>
    </location>
</feature>